<dbReference type="EMBL" id="QJPH01000110">
    <property type="protein sequence ID" value="PZN85746.1"/>
    <property type="molecule type" value="Genomic_DNA"/>
</dbReference>
<evidence type="ECO:0000256" key="1">
    <source>
        <dbReference type="SAM" id="Phobius"/>
    </source>
</evidence>
<feature type="transmembrane region" description="Helical" evidence="1">
    <location>
        <begin position="57"/>
        <end position="76"/>
    </location>
</feature>
<protein>
    <submittedName>
        <fullName evidence="2">Uncharacterized protein</fullName>
    </submittedName>
</protein>
<accession>A0A2W4RTZ7</accession>
<evidence type="ECO:0000313" key="2">
    <source>
        <dbReference type="EMBL" id="PZN85746.1"/>
    </source>
</evidence>
<comment type="caution">
    <text evidence="2">The sequence shown here is derived from an EMBL/GenBank/DDBJ whole genome shotgun (WGS) entry which is preliminary data.</text>
</comment>
<evidence type="ECO:0000313" key="3">
    <source>
        <dbReference type="Proteomes" id="UP000249396"/>
    </source>
</evidence>
<dbReference type="AlphaFoldDB" id="A0A2W4RTZ7"/>
<feature type="transmembrane region" description="Helical" evidence="1">
    <location>
        <begin position="7"/>
        <end position="30"/>
    </location>
</feature>
<dbReference type="Proteomes" id="UP000249396">
    <property type="component" value="Unassembled WGS sequence"/>
</dbReference>
<proteinExistence type="predicted"/>
<keyword evidence="1" id="KW-0812">Transmembrane</keyword>
<keyword evidence="1" id="KW-1133">Transmembrane helix</keyword>
<gene>
    <name evidence="2" type="ORF">DM484_01340</name>
</gene>
<sequence>MKSKGCITVIFSMIMAFAFTFIWFNVIFFIPFSETLWSYFNHILGDNNPGFASDLELISVLIVSNLAFYLLIYVAIRAVGWGKCRRSQQTQAK</sequence>
<reference evidence="2 3" key="1">
    <citation type="journal article" date="2018" name="Aquat. Microb. Ecol.">
        <title>Gammaproteobacterial methanotrophs dominate.</title>
        <authorList>
            <person name="Rissanen A.J."/>
            <person name="Saarenheimo J."/>
            <person name="Tiirola M."/>
            <person name="Peura S."/>
            <person name="Aalto S.L."/>
            <person name="Karvinen A."/>
            <person name="Nykanen H."/>
        </authorList>
    </citation>
    <scope>NUCLEOTIDE SEQUENCE [LARGE SCALE GENOMIC DNA]</scope>
    <source>
        <strain evidence="2">AMbin10</strain>
    </source>
</reference>
<organism evidence="2 3">
    <name type="scientific">Candidatus Methylumidiphilus alinenensis</name>
    <dbReference type="NCBI Taxonomy" id="2202197"/>
    <lineage>
        <taxon>Bacteria</taxon>
        <taxon>Pseudomonadati</taxon>
        <taxon>Pseudomonadota</taxon>
        <taxon>Gammaproteobacteria</taxon>
        <taxon>Methylococcales</taxon>
        <taxon>Candidatus Methylumidiphilus</taxon>
    </lineage>
</organism>
<keyword evidence="1" id="KW-0472">Membrane</keyword>
<name>A0A2W4RTZ7_9GAMM</name>